<reference evidence="1 2" key="1">
    <citation type="journal article" date="2016" name="C (Basel)">
        <title>Selective Growth of and Electricity Production by Marine Exoelectrogenic Bacteria in Self-Aggregated Hydrogel of Microbially Reduced Graphene Oxide.</title>
        <authorList>
            <person name="Yoshida N."/>
            <person name="Goto Y."/>
            <person name="Miyata Y."/>
        </authorList>
    </citation>
    <scope>NUCLEOTIDE SEQUENCE [LARGE SCALE GENOMIC DNA]</scope>
    <source>
        <strain evidence="1 2">NIT-T3</strain>
    </source>
</reference>
<reference evidence="1 2" key="2">
    <citation type="journal article" date="2021" name="Int. J. Syst. Evol. Microbiol.">
        <title>Isolation and Polyphasic Characterization of Desulfuromonas versatilis sp. Nov., an Electrogenic Bacteria Capable of Versatile Metabolism Isolated from a Graphene Oxide-Reducing Enrichment Culture.</title>
        <authorList>
            <person name="Xie L."/>
            <person name="Yoshida N."/>
            <person name="Ishii S."/>
            <person name="Meng L."/>
        </authorList>
    </citation>
    <scope>NUCLEOTIDE SEQUENCE [LARGE SCALE GENOMIC DNA]</scope>
    <source>
        <strain evidence="1 2">NIT-T3</strain>
    </source>
</reference>
<proteinExistence type="predicted"/>
<evidence type="ECO:0000313" key="2">
    <source>
        <dbReference type="Proteomes" id="UP001319827"/>
    </source>
</evidence>
<protein>
    <submittedName>
        <fullName evidence="1">Uncharacterized protein</fullName>
    </submittedName>
</protein>
<dbReference type="Proteomes" id="UP001319827">
    <property type="component" value="Chromosome"/>
</dbReference>
<organism evidence="1 2">
    <name type="scientific">Desulfuromonas versatilis</name>
    <dbReference type="NCBI Taxonomy" id="2802975"/>
    <lineage>
        <taxon>Bacteria</taxon>
        <taxon>Pseudomonadati</taxon>
        <taxon>Thermodesulfobacteriota</taxon>
        <taxon>Desulfuromonadia</taxon>
        <taxon>Desulfuromonadales</taxon>
        <taxon>Desulfuromonadaceae</taxon>
        <taxon>Desulfuromonas</taxon>
    </lineage>
</organism>
<dbReference type="RefSeq" id="WP_221252074.1">
    <property type="nucleotide sequence ID" value="NZ_AP024355.1"/>
</dbReference>
<name>A0ABN6DX77_9BACT</name>
<sequence>MPSLLAIDLGVRTGLALFGGDGRLRWYRSQNFGTAARLRRALPGIFQQQPQLRWLILEGGGALATLWEKEANRRQVAVRLVSAEKWREMLLLPREQRTGADAKHCAGEMARRVIEWSGAARPTALRHDAAEAILAGLWGVIAIGWLSAIPDELKR</sequence>
<keyword evidence="2" id="KW-1185">Reference proteome</keyword>
<dbReference type="EMBL" id="AP024355">
    <property type="protein sequence ID" value="BCR04617.1"/>
    <property type="molecule type" value="Genomic_DNA"/>
</dbReference>
<gene>
    <name evidence="1" type="ORF">DESUT3_16860</name>
</gene>
<evidence type="ECO:0000313" key="1">
    <source>
        <dbReference type="EMBL" id="BCR04617.1"/>
    </source>
</evidence>
<accession>A0ABN6DX77</accession>